<evidence type="ECO:0008006" key="4">
    <source>
        <dbReference type="Google" id="ProtNLM"/>
    </source>
</evidence>
<dbReference type="OrthoDB" id="4892971at2759"/>
<dbReference type="SUPFAM" id="SSF54909">
    <property type="entry name" value="Dimeric alpha+beta barrel"/>
    <property type="match status" value="1"/>
</dbReference>
<comment type="similarity">
    <text evidence="1">Belongs to the tpcK family.</text>
</comment>
<dbReference type="Gene3D" id="3.30.70.100">
    <property type="match status" value="1"/>
</dbReference>
<protein>
    <recommendedName>
        <fullName evidence="4">EthD domain-containing protein</fullName>
    </recommendedName>
</protein>
<organism evidence="2 3">
    <name type="scientific">Ampelomyces quisqualis</name>
    <name type="common">Powdery mildew agent</name>
    <dbReference type="NCBI Taxonomy" id="50730"/>
    <lineage>
        <taxon>Eukaryota</taxon>
        <taxon>Fungi</taxon>
        <taxon>Dikarya</taxon>
        <taxon>Ascomycota</taxon>
        <taxon>Pezizomycotina</taxon>
        <taxon>Dothideomycetes</taxon>
        <taxon>Pleosporomycetidae</taxon>
        <taxon>Pleosporales</taxon>
        <taxon>Pleosporineae</taxon>
        <taxon>Phaeosphaeriaceae</taxon>
        <taxon>Ampelomyces</taxon>
    </lineage>
</organism>
<sequence length="129" mass="14484">MTSTQKIAAVVAYPAKHPESGEPLAFDMEYYLASHMPMIEKAWGPYGLKSWSINTFADPCPLTGEKPPYLVQTTCYFDSVEDLRMAMRKGSEETRSDVEKFSNVFPVLWVGERRGRNVLEGENEGTAQA</sequence>
<evidence type="ECO:0000256" key="1">
    <source>
        <dbReference type="ARBA" id="ARBA00005986"/>
    </source>
</evidence>
<evidence type="ECO:0000313" key="2">
    <source>
        <dbReference type="EMBL" id="KAF1919896.1"/>
    </source>
</evidence>
<proteinExistence type="inferred from homology"/>
<dbReference type="InterPro" id="IPR011008">
    <property type="entry name" value="Dimeric_a/b-barrel"/>
</dbReference>
<dbReference type="PANTHER" id="PTHR40260">
    <property type="entry name" value="BLR8190 PROTEIN"/>
    <property type="match status" value="1"/>
</dbReference>
<accession>A0A6A5QZ95</accession>
<dbReference type="PANTHER" id="PTHR40260:SF2">
    <property type="entry name" value="BLR8190 PROTEIN"/>
    <property type="match status" value="1"/>
</dbReference>
<reference evidence="2" key="1">
    <citation type="journal article" date="2020" name="Stud. Mycol.">
        <title>101 Dothideomycetes genomes: a test case for predicting lifestyles and emergence of pathogens.</title>
        <authorList>
            <person name="Haridas S."/>
            <person name="Albert R."/>
            <person name="Binder M."/>
            <person name="Bloem J."/>
            <person name="Labutti K."/>
            <person name="Salamov A."/>
            <person name="Andreopoulos B."/>
            <person name="Baker S."/>
            <person name="Barry K."/>
            <person name="Bills G."/>
            <person name="Bluhm B."/>
            <person name="Cannon C."/>
            <person name="Castanera R."/>
            <person name="Culley D."/>
            <person name="Daum C."/>
            <person name="Ezra D."/>
            <person name="Gonzalez J."/>
            <person name="Henrissat B."/>
            <person name="Kuo A."/>
            <person name="Liang C."/>
            <person name="Lipzen A."/>
            <person name="Lutzoni F."/>
            <person name="Magnuson J."/>
            <person name="Mondo S."/>
            <person name="Nolan M."/>
            <person name="Ohm R."/>
            <person name="Pangilinan J."/>
            <person name="Park H.-J."/>
            <person name="Ramirez L."/>
            <person name="Alfaro M."/>
            <person name="Sun H."/>
            <person name="Tritt A."/>
            <person name="Yoshinaga Y."/>
            <person name="Zwiers L.-H."/>
            <person name="Turgeon B."/>
            <person name="Goodwin S."/>
            <person name="Spatafora J."/>
            <person name="Crous P."/>
            <person name="Grigoriev I."/>
        </authorList>
    </citation>
    <scope>NUCLEOTIDE SEQUENCE</scope>
    <source>
        <strain evidence="2">HMLAC05119</strain>
    </source>
</reference>
<dbReference type="InterPro" id="IPR009799">
    <property type="entry name" value="EthD_dom"/>
</dbReference>
<dbReference type="NCBIfam" id="TIGR02118">
    <property type="entry name" value="EthD family reductase"/>
    <property type="match status" value="1"/>
</dbReference>
<keyword evidence="3" id="KW-1185">Reference proteome</keyword>
<dbReference type="GO" id="GO:0016491">
    <property type="term" value="F:oxidoreductase activity"/>
    <property type="evidence" value="ECO:0007669"/>
    <property type="project" value="InterPro"/>
</dbReference>
<dbReference type="AlphaFoldDB" id="A0A6A5QZ95"/>
<gene>
    <name evidence="2" type="ORF">BDU57DRAFT_155474</name>
</gene>
<dbReference type="Proteomes" id="UP000800096">
    <property type="component" value="Unassembled WGS sequence"/>
</dbReference>
<name>A0A6A5QZ95_AMPQU</name>
<dbReference type="EMBL" id="ML979133">
    <property type="protein sequence ID" value="KAF1919896.1"/>
    <property type="molecule type" value="Genomic_DNA"/>
</dbReference>
<evidence type="ECO:0000313" key="3">
    <source>
        <dbReference type="Proteomes" id="UP000800096"/>
    </source>
</evidence>